<evidence type="ECO:0000256" key="5">
    <source>
        <dbReference type="SAM" id="Phobius"/>
    </source>
</evidence>
<reference evidence="6 7" key="1">
    <citation type="submission" date="2018-03" db="EMBL/GenBank/DDBJ databases">
        <title>Genomic Encyclopedia of Type Strains, Phase III (KMG-III): the genomes of soil and plant-associated and newly described type strains.</title>
        <authorList>
            <person name="Whitman W."/>
        </authorList>
    </citation>
    <scope>NUCLEOTIDE SEQUENCE [LARGE SCALE GENOMIC DNA]</scope>
    <source>
        <strain evidence="6 7">CGMCC 4.7104</strain>
    </source>
</reference>
<dbReference type="GO" id="GO:0032259">
    <property type="term" value="P:methylation"/>
    <property type="evidence" value="ECO:0007669"/>
    <property type="project" value="UniProtKB-KW"/>
</dbReference>
<dbReference type="OrthoDB" id="9789029at2"/>
<dbReference type="Proteomes" id="UP000238312">
    <property type="component" value="Unassembled WGS sequence"/>
</dbReference>
<evidence type="ECO:0000256" key="3">
    <source>
        <dbReference type="ARBA" id="ARBA00022989"/>
    </source>
</evidence>
<evidence type="ECO:0000256" key="4">
    <source>
        <dbReference type="ARBA" id="ARBA00023136"/>
    </source>
</evidence>
<accession>A0A2T0M4P1</accession>
<dbReference type="Gene3D" id="1.20.120.1630">
    <property type="match status" value="1"/>
</dbReference>
<keyword evidence="4 5" id="KW-0472">Membrane</keyword>
<dbReference type="InterPro" id="IPR052527">
    <property type="entry name" value="Metal_cation-efflux_comp"/>
</dbReference>
<comment type="subcellular location">
    <subcellularLocation>
        <location evidence="1">Membrane</location>
        <topology evidence="1">Multi-pass membrane protein</topology>
    </subcellularLocation>
</comment>
<keyword evidence="2 5" id="KW-0812">Transmembrane</keyword>
<dbReference type="GO" id="GO:0016020">
    <property type="term" value="C:membrane"/>
    <property type="evidence" value="ECO:0007669"/>
    <property type="project" value="UniProtKB-SubCell"/>
</dbReference>
<evidence type="ECO:0000256" key="2">
    <source>
        <dbReference type="ARBA" id="ARBA00022692"/>
    </source>
</evidence>
<proteinExistence type="predicted"/>
<sequence>MSVLGRFYTRTLHVTGDQRVVTAGPYRLIRHPGYAGSLLVWTGYCVGSGNWIALVVVAALMFAAYGWRIRSEELLLIDTFGEEYTAYQRRTNRLVPLVY</sequence>
<name>A0A2T0M4P1_9ACTN</name>
<dbReference type="AlphaFoldDB" id="A0A2T0M4P1"/>
<organism evidence="6 7">
    <name type="scientific">Nonomuraea fuscirosea</name>
    <dbReference type="NCBI Taxonomy" id="1291556"/>
    <lineage>
        <taxon>Bacteria</taxon>
        <taxon>Bacillati</taxon>
        <taxon>Actinomycetota</taxon>
        <taxon>Actinomycetes</taxon>
        <taxon>Streptosporangiales</taxon>
        <taxon>Streptosporangiaceae</taxon>
        <taxon>Nonomuraea</taxon>
    </lineage>
</organism>
<evidence type="ECO:0000313" key="6">
    <source>
        <dbReference type="EMBL" id="PRX51828.1"/>
    </source>
</evidence>
<comment type="caution">
    <text evidence="6">The sequence shown here is derived from an EMBL/GenBank/DDBJ whole genome shotgun (WGS) entry which is preliminary data.</text>
</comment>
<dbReference type="InterPro" id="IPR007269">
    <property type="entry name" value="ICMT_MeTrfase"/>
</dbReference>
<dbReference type="GO" id="GO:0004671">
    <property type="term" value="F:protein C-terminal S-isoprenylcysteine carboxyl O-methyltransferase activity"/>
    <property type="evidence" value="ECO:0007669"/>
    <property type="project" value="InterPro"/>
</dbReference>
<keyword evidence="6" id="KW-0808">Transferase</keyword>
<gene>
    <name evidence="6" type="ORF">B0I32_13493</name>
</gene>
<protein>
    <submittedName>
        <fullName evidence="6">Phospholipid methyltransferase</fullName>
    </submittedName>
</protein>
<dbReference type="EMBL" id="PVNG01000034">
    <property type="protein sequence ID" value="PRX51828.1"/>
    <property type="molecule type" value="Genomic_DNA"/>
</dbReference>
<keyword evidence="3 5" id="KW-1133">Transmembrane helix</keyword>
<dbReference type="PANTHER" id="PTHR43847:SF1">
    <property type="entry name" value="BLL3993 PROTEIN"/>
    <property type="match status" value="1"/>
</dbReference>
<dbReference type="PANTHER" id="PTHR43847">
    <property type="entry name" value="BLL3993 PROTEIN"/>
    <property type="match status" value="1"/>
</dbReference>
<feature type="transmembrane region" description="Helical" evidence="5">
    <location>
        <begin position="48"/>
        <end position="67"/>
    </location>
</feature>
<evidence type="ECO:0000256" key="1">
    <source>
        <dbReference type="ARBA" id="ARBA00004141"/>
    </source>
</evidence>
<dbReference type="Pfam" id="PF04140">
    <property type="entry name" value="ICMT"/>
    <property type="match status" value="1"/>
</dbReference>
<keyword evidence="7" id="KW-1185">Reference proteome</keyword>
<keyword evidence="6" id="KW-0489">Methyltransferase</keyword>
<evidence type="ECO:0000313" key="7">
    <source>
        <dbReference type="Proteomes" id="UP000238312"/>
    </source>
</evidence>